<dbReference type="AlphaFoldDB" id="A0A9K3KGY0"/>
<accession>A0A9K3KGY0</accession>
<organism evidence="1 2">
    <name type="scientific">Nitzschia inconspicua</name>
    <dbReference type="NCBI Taxonomy" id="303405"/>
    <lineage>
        <taxon>Eukaryota</taxon>
        <taxon>Sar</taxon>
        <taxon>Stramenopiles</taxon>
        <taxon>Ochrophyta</taxon>
        <taxon>Bacillariophyta</taxon>
        <taxon>Bacillariophyceae</taxon>
        <taxon>Bacillariophycidae</taxon>
        <taxon>Bacillariales</taxon>
        <taxon>Bacillariaceae</taxon>
        <taxon>Nitzschia</taxon>
    </lineage>
</organism>
<name>A0A9K3KGY0_9STRA</name>
<comment type="caution">
    <text evidence="1">The sequence shown here is derived from an EMBL/GenBank/DDBJ whole genome shotgun (WGS) entry which is preliminary data.</text>
</comment>
<dbReference type="EMBL" id="JAGRRH010000024">
    <property type="protein sequence ID" value="KAG7343517.1"/>
    <property type="molecule type" value="Genomic_DNA"/>
</dbReference>
<dbReference type="Proteomes" id="UP000693970">
    <property type="component" value="Unassembled WGS sequence"/>
</dbReference>
<evidence type="ECO:0000313" key="2">
    <source>
        <dbReference type="Proteomes" id="UP000693970"/>
    </source>
</evidence>
<sequence>MRKTAMGVPSIKLTKMAKLSQYVRLPQDQGHLQDLYIEAVYYNLKDLQDQLCHTSLMVTVMSWFGGGNPFQKANKAVTAVRRSLFAVVGTSGIFAAVQSEADWLRDRLKGLLGQKGGDDKSGTEGTPALA</sequence>
<proteinExistence type="predicted"/>
<reference evidence="1" key="1">
    <citation type="journal article" date="2021" name="Sci. Rep.">
        <title>Diploid genomic architecture of Nitzschia inconspicua, an elite biomass production diatom.</title>
        <authorList>
            <person name="Oliver A."/>
            <person name="Podell S."/>
            <person name="Pinowska A."/>
            <person name="Traller J.C."/>
            <person name="Smith S.R."/>
            <person name="McClure R."/>
            <person name="Beliaev A."/>
            <person name="Bohutskyi P."/>
            <person name="Hill E.A."/>
            <person name="Rabines A."/>
            <person name="Zheng H."/>
            <person name="Allen L.Z."/>
            <person name="Kuo A."/>
            <person name="Grigoriev I.V."/>
            <person name="Allen A.E."/>
            <person name="Hazlebeck D."/>
            <person name="Allen E.E."/>
        </authorList>
    </citation>
    <scope>NUCLEOTIDE SEQUENCE</scope>
    <source>
        <strain evidence="1">Hildebrandi</strain>
    </source>
</reference>
<keyword evidence="2" id="KW-1185">Reference proteome</keyword>
<reference evidence="1" key="2">
    <citation type="submission" date="2021-04" db="EMBL/GenBank/DDBJ databases">
        <authorList>
            <person name="Podell S."/>
        </authorList>
    </citation>
    <scope>NUCLEOTIDE SEQUENCE</scope>
    <source>
        <strain evidence="1">Hildebrandi</strain>
    </source>
</reference>
<gene>
    <name evidence="1" type="ORF">IV203_021462</name>
</gene>
<dbReference type="OrthoDB" id="45512at2759"/>
<protein>
    <submittedName>
        <fullName evidence="1">Uncharacterized protein</fullName>
    </submittedName>
</protein>
<evidence type="ECO:0000313" key="1">
    <source>
        <dbReference type="EMBL" id="KAG7343517.1"/>
    </source>
</evidence>